<keyword evidence="2" id="KW-1185">Reference proteome</keyword>
<evidence type="ECO:0000313" key="2">
    <source>
        <dbReference type="Proteomes" id="UP000322887"/>
    </source>
</evidence>
<gene>
    <name evidence="1" type="ORF">GmarT_13730</name>
</gene>
<name>A0ABX5YIW2_9PLAN</name>
<reference evidence="1 2" key="1">
    <citation type="submission" date="2019-08" db="EMBL/GenBank/DDBJ databases">
        <title>Deep-cultivation of Planctomycetes and their phenomic and genomic characterization uncovers novel biology.</title>
        <authorList>
            <person name="Wiegand S."/>
            <person name="Jogler M."/>
            <person name="Boedeker C."/>
            <person name="Pinto D."/>
            <person name="Vollmers J."/>
            <person name="Rivas-Marin E."/>
            <person name="Kohn T."/>
            <person name="Peeters S.H."/>
            <person name="Heuer A."/>
            <person name="Rast P."/>
            <person name="Oberbeckmann S."/>
            <person name="Bunk B."/>
            <person name="Jeske O."/>
            <person name="Meyerdierks A."/>
            <person name="Storesund J.E."/>
            <person name="Kallscheuer N."/>
            <person name="Luecker S."/>
            <person name="Lage O.M."/>
            <person name="Pohl T."/>
            <person name="Merkel B.J."/>
            <person name="Hornburger P."/>
            <person name="Mueller R.-W."/>
            <person name="Bruemmer F."/>
            <person name="Labrenz M."/>
            <person name="Spormann A.M."/>
            <person name="Op den Camp H."/>
            <person name="Overmann J."/>
            <person name="Amann R."/>
            <person name="Jetten M.S.M."/>
            <person name="Mascher T."/>
            <person name="Medema M.H."/>
            <person name="Devos D.P."/>
            <person name="Kaster A.-K."/>
            <person name="Ovreas L."/>
            <person name="Rohde M."/>
            <person name="Galperin M.Y."/>
            <person name="Jogler C."/>
        </authorList>
    </citation>
    <scope>NUCLEOTIDE SEQUENCE [LARGE SCALE GENOMIC DNA]</scope>
    <source>
        <strain evidence="1 2">DSM 8797</strain>
    </source>
</reference>
<organism evidence="1 2">
    <name type="scientific">Gimesia maris</name>
    <dbReference type="NCBI Taxonomy" id="122"/>
    <lineage>
        <taxon>Bacteria</taxon>
        <taxon>Pseudomonadati</taxon>
        <taxon>Planctomycetota</taxon>
        <taxon>Planctomycetia</taxon>
        <taxon>Planctomycetales</taxon>
        <taxon>Planctomycetaceae</taxon>
        <taxon>Gimesia</taxon>
    </lineage>
</organism>
<protein>
    <submittedName>
        <fullName evidence="1">Uncharacterized protein</fullName>
    </submittedName>
</protein>
<dbReference type="Proteomes" id="UP000322887">
    <property type="component" value="Chromosome"/>
</dbReference>
<evidence type="ECO:0000313" key="1">
    <source>
        <dbReference type="EMBL" id="QEG15532.1"/>
    </source>
</evidence>
<accession>A0ABX5YIW2</accession>
<dbReference type="EMBL" id="CP042910">
    <property type="protein sequence ID" value="QEG15532.1"/>
    <property type="molecule type" value="Genomic_DNA"/>
</dbReference>
<dbReference type="GeneID" id="98646010"/>
<proteinExistence type="predicted"/>
<sequence length="282" mass="32494">MREPCQDWKLRDASMTLGDMVRLSWTVSKLKSMEAEQLKNVEAVQLAIKEGRDCGNELIERTDELSNEISDARAFREIIEKNTSWLTQTIEDSLHLFANLSDVVVYGIERPSKLIATSGHHAGIMMLRGYLDVDYTSESGFDFEELATHIQSERLRLFQVNDSFDETGVSNGAHQAVIEEIESISERKTLFHDATEELPEEYRLNNGGKPKPLEGNRTELVYAITGISSKPGKFKDMITKRSLWVIKLSDRKYELYFPKQHHSQIEEYRSRLSQYRQKKQAN</sequence>
<dbReference type="RefSeq" id="WP_002647535.1">
    <property type="nucleotide sequence ID" value="NZ_CP042910.1"/>
</dbReference>